<dbReference type="InterPro" id="IPR000120">
    <property type="entry name" value="Amidase"/>
</dbReference>
<dbReference type="PANTHER" id="PTHR11895">
    <property type="entry name" value="TRANSAMIDASE"/>
    <property type="match status" value="1"/>
</dbReference>
<organism evidence="2 3">
    <name type="scientific">Methylobrevis albus</name>
    <dbReference type="NCBI Taxonomy" id="2793297"/>
    <lineage>
        <taxon>Bacteria</taxon>
        <taxon>Pseudomonadati</taxon>
        <taxon>Pseudomonadota</taxon>
        <taxon>Alphaproteobacteria</taxon>
        <taxon>Hyphomicrobiales</taxon>
        <taxon>Pleomorphomonadaceae</taxon>
        <taxon>Methylobrevis</taxon>
    </lineage>
</organism>
<dbReference type="EC" id="3.5.1.4" evidence="2"/>
<evidence type="ECO:0000313" key="3">
    <source>
        <dbReference type="Proteomes" id="UP000631694"/>
    </source>
</evidence>
<sequence>MADTPLHYRSATDLAGLVARGEISAVEVMRAFLARIEELNPQLNAIVSLLPESAALALAEAADRARAAGEPLGPLHGLPTAVKDLNHVKGFRTSFGSPVHDHDPVATRDAAMVAKLRDAGALIIGKTNTPSYGVGTLTFNDVFGITRNPWDLGRHGGGSSGGAAAIAAGLLPIADGSDSGGSIRYPASFCNIVGLRTTPGRVPADGFADAWSPHLVLGPMGRSSEDAGLLLSAMAGPTSLGPIAIDEDPARFRRLAEVDLGRVRIAWSANADGLPISPEIRDAYAGARRVLESLGCTIDDVELDLSTADRAWEAVEMFGFYIDAPEAAWANPDKLRPDYLRNIRQGRETPADELAFGIRERTAIFERTARLLQDYDVFVTPATPVSAPPAEVEWVAEIDGTVLDRYFKWQRLACRVTMTSHPVLVTPGGFTGTGLPFGLQMVGPVRGEHKLLSLGHAIETATGWVGQRPTGVA</sequence>
<dbReference type="Gene3D" id="3.90.1300.10">
    <property type="entry name" value="Amidase signature (AS) domain"/>
    <property type="match status" value="1"/>
</dbReference>
<dbReference type="PANTHER" id="PTHR11895:SF76">
    <property type="entry name" value="INDOLEACETAMIDE HYDROLASE"/>
    <property type="match status" value="1"/>
</dbReference>
<keyword evidence="3" id="KW-1185">Reference proteome</keyword>
<dbReference type="InterPro" id="IPR023631">
    <property type="entry name" value="Amidase_dom"/>
</dbReference>
<dbReference type="Proteomes" id="UP000631694">
    <property type="component" value="Unassembled WGS sequence"/>
</dbReference>
<dbReference type="SUPFAM" id="SSF75304">
    <property type="entry name" value="Amidase signature (AS) enzymes"/>
    <property type="match status" value="1"/>
</dbReference>
<keyword evidence="2" id="KW-0378">Hydrolase</keyword>
<evidence type="ECO:0000259" key="1">
    <source>
        <dbReference type="Pfam" id="PF01425"/>
    </source>
</evidence>
<comment type="caution">
    <text evidence="2">The sequence shown here is derived from an EMBL/GenBank/DDBJ whole genome shotgun (WGS) entry which is preliminary data.</text>
</comment>
<gene>
    <name evidence="2" type="ORF">I5731_14030</name>
</gene>
<name>A0A931I333_9HYPH</name>
<dbReference type="InterPro" id="IPR036928">
    <property type="entry name" value="AS_sf"/>
</dbReference>
<evidence type="ECO:0000313" key="2">
    <source>
        <dbReference type="EMBL" id="MBH0238947.1"/>
    </source>
</evidence>
<dbReference type="EMBL" id="JADZLT010000052">
    <property type="protein sequence ID" value="MBH0238947.1"/>
    <property type="molecule type" value="Genomic_DNA"/>
</dbReference>
<feature type="domain" description="Amidase" evidence="1">
    <location>
        <begin position="27"/>
        <end position="452"/>
    </location>
</feature>
<dbReference type="RefSeq" id="WP_197312031.1">
    <property type="nucleotide sequence ID" value="NZ_JADZLT010000052.1"/>
</dbReference>
<protein>
    <submittedName>
        <fullName evidence="2">Amidase</fullName>
        <ecNumber evidence="2">3.5.1.4</ecNumber>
    </submittedName>
</protein>
<accession>A0A931I333</accession>
<dbReference type="Pfam" id="PF01425">
    <property type="entry name" value="Amidase"/>
    <property type="match status" value="1"/>
</dbReference>
<proteinExistence type="predicted"/>
<reference evidence="2" key="1">
    <citation type="submission" date="2020-12" db="EMBL/GenBank/DDBJ databases">
        <title>Methylobrevis albus sp. nov., isolated from fresh water lack sediment.</title>
        <authorList>
            <person name="Zou Q."/>
        </authorList>
    </citation>
    <scope>NUCLEOTIDE SEQUENCE</scope>
    <source>
        <strain evidence="2">L22</strain>
    </source>
</reference>
<dbReference type="AlphaFoldDB" id="A0A931I333"/>
<dbReference type="GO" id="GO:0004040">
    <property type="term" value="F:amidase activity"/>
    <property type="evidence" value="ECO:0007669"/>
    <property type="project" value="UniProtKB-EC"/>
</dbReference>